<proteinExistence type="predicted"/>
<dbReference type="Proteomes" id="UP000649617">
    <property type="component" value="Unassembled WGS sequence"/>
</dbReference>
<gene>
    <name evidence="1" type="ORF">SPIL2461_LOCUS8277</name>
</gene>
<dbReference type="AlphaFoldDB" id="A0A812P7A9"/>
<name>A0A812P7A9_SYMPI</name>
<evidence type="ECO:0000313" key="1">
    <source>
        <dbReference type="EMBL" id="CAE7348741.1"/>
    </source>
</evidence>
<protein>
    <submittedName>
        <fullName evidence="1">Uncharacterized protein</fullName>
    </submittedName>
</protein>
<sequence>FTEAKHAIFSAQTQQVQPCKTHGLRRYRIPLAILENTEDMHLQVIEDLLSDLYNIYPLKMDLADVGRAGKVFRSNVTDLSYLLTPREQDVVQEMNRLFRQRTGLSPESQPNLCYFLGDNCDFSVTWSAVSNKVPTFRRNVSAAKFWYPSAKRWLTQAEKLLAKHLERFQAAQVKSGNRVKGKLDGSKW</sequence>
<organism evidence="1 2">
    <name type="scientific">Symbiodinium pilosum</name>
    <name type="common">Dinoflagellate</name>
    <dbReference type="NCBI Taxonomy" id="2952"/>
    <lineage>
        <taxon>Eukaryota</taxon>
        <taxon>Sar</taxon>
        <taxon>Alveolata</taxon>
        <taxon>Dinophyceae</taxon>
        <taxon>Suessiales</taxon>
        <taxon>Symbiodiniaceae</taxon>
        <taxon>Symbiodinium</taxon>
    </lineage>
</organism>
<reference evidence="1" key="1">
    <citation type="submission" date="2021-02" db="EMBL/GenBank/DDBJ databases">
        <authorList>
            <person name="Dougan E. K."/>
            <person name="Rhodes N."/>
            <person name="Thang M."/>
            <person name="Chan C."/>
        </authorList>
    </citation>
    <scope>NUCLEOTIDE SEQUENCE</scope>
</reference>
<evidence type="ECO:0000313" key="2">
    <source>
        <dbReference type="Proteomes" id="UP000649617"/>
    </source>
</evidence>
<dbReference type="OrthoDB" id="423355at2759"/>
<keyword evidence="2" id="KW-1185">Reference proteome</keyword>
<dbReference type="EMBL" id="CAJNIZ010013424">
    <property type="protein sequence ID" value="CAE7348741.1"/>
    <property type="molecule type" value="Genomic_DNA"/>
</dbReference>
<comment type="caution">
    <text evidence="1">The sequence shown here is derived from an EMBL/GenBank/DDBJ whole genome shotgun (WGS) entry which is preliminary data.</text>
</comment>
<feature type="non-terminal residue" evidence="1">
    <location>
        <position position="188"/>
    </location>
</feature>
<accession>A0A812P7A9</accession>